<protein>
    <submittedName>
        <fullName evidence="2">Uncharacterized protein</fullName>
    </submittedName>
</protein>
<accession>X8JE50</accession>
<sequence>MPSVASSSDTFTGELAAPSLNRGNARQERARRKASELGVIIGKNFGRFCDASASVAAVLDIGLQNHLHRQTGEPVDPETKWADNCFEKIRRMYDAGRELGTRDFLQSISDADHGITFRENLVTAIQKGRGIARTDDSVALSTHICHWKRSPTYKLESLGWGNQTCASLLATESMDFADEELLEQLRDGITEAPCKEPFRGLYLNSQFSDDPINPIKGLFRSQLFIDAAKTVMNGQGGVASVNAESLAYIAMILRFVLRDEEKWYRVVDSEVDARFDYDQFYIELLTALEEPLFEAEAKSLIDFLNLEIFPHSHARPNRIRTHGSTLRQRAEAARALAMASRSTEDAGNSATAAADEGTMNGDVGTGGAL</sequence>
<dbReference type="EMBL" id="JATN01000318">
    <property type="protein sequence ID" value="EUC61949.1"/>
    <property type="molecule type" value="Genomic_DNA"/>
</dbReference>
<dbReference type="InterPro" id="IPR046521">
    <property type="entry name" value="DUF6698"/>
</dbReference>
<evidence type="ECO:0000256" key="1">
    <source>
        <dbReference type="SAM" id="MobiDB-lite"/>
    </source>
</evidence>
<dbReference type="Proteomes" id="UP000030108">
    <property type="component" value="Unassembled WGS sequence"/>
</dbReference>
<feature type="region of interest" description="Disordered" evidence="1">
    <location>
        <begin position="1"/>
        <end position="29"/>
    </location>
</feature>
<dbReference type="OrthoDB" id="3220614at2759"/>
<organism evidence="2 3">
    <name type="scientific">Rhizoctonia solani AG-3 Rhs1AP</name>
    <dbReference type="NCBI Taxonomy" id="1086054"/>
    <lineage>
        <taxon>Eukaryota</taxon>
        <taxon>Fungi</taxon>
        <taxon>Dikarya</taxon>
        <taxon>Basidiomycota</taxon>
        <taxon>Agaricomycotina</taxon>
        <taxon>Agaricomycetes</taxon>
        <taxon>Cantharellales</taxon>
        <taxon>Ceratobasidiaceae</taxon>
        <taxon>Rhizoctonia</taxon>
    </lineage>
</organism>
<name>X8JE50_9AGAM</name>
<feature type="non-terminal residue" evidence="2">
    <location>
        <position position="369"/>
    </location>
</feature>
<gene>
    <name evidence="2" type="ORF">RSOL_409280</name>
</gene>
<feature type="region of interest" description="Disordered" evidence="1">
    <location>
        <begin position="341"/>
        <end position="369"/>
    </location>
</feature>
<evidence type="ECO:0000313" key="2">
    <source>
        <dbReference type="EMBL" id="EUC61949.1"/>
    </source>
</evidence>
<reference evidence="3" key="1">
    <citation type="journal article" date="2014" name="Genome Announc.">
        <title>Draft genome sequence of the plant-pathogenic soil fungus Rhizoctonia solani anastomosis group 3 strain Rhs1AP.</title>
        <authorList>
            <person name="Cubeta M.A."/>
            <person name="Thomas E."/>
            <person name="Dean R.A."/>
            <person name="Jabaji S."/>
            <person name="Neate S.M."/>
            <person name="Tavantzis S."/>
            <person name="Toda T."/>
            <person name="Vilgalys R."/>
            <person name="Bharathan N."/>
            <person name="Fedorova-Abrams N."/>
            <person name="Pakala S.B."/>
            <person name="Pakala S.M."/>
            <person name="Zafar N."/>
            <person name="Joardar V."/>
            <person name="Losada L."/>
            <person name="Nierman W.C."/>
        </authorList>
    </citation>
    <scope>NUCLEOTIDE SEQUENCE [LARGE SCALE GENOMIC DNA]</scope>
    <source>
        <strain evidence="3">AG-3</strain>
    </source>
</reference>
<proteinExistence type="predicted"/>
<dbReference type="Pfam" id="PF20414">
    <property type="entry name" value="DUF6698"/>
    <property type="match status" value="1"/>
</dbReference>
<feature type="compositionally biased region" description="Polar residues" evidence="1">
    <location>
        <begin position="1"/>
        <end position="11"/>
    </location>
</feature>
<dbReference type="AlphaFoldDB" id="X8JE50"/>
<comment type="caution">
    <text evidence="2">The sequence shown here is derived from an EMBL/GenBank/DDBJ whole genome shotgun (WGS) entry which is preliminary data.</text>
</comment>
<evidence type="ECO:0000313" key="3">
    <source>
        <dbReference type="Proteomes" id="UP000030108"/>
    </source>
</evidence>